<dbReference type="InterPro" id="IPR001375">
    <property type="entry name" value="Peptidase_S9_cat"/>
</dbReference>
<protein>
    <submittedName>
        <fullName evidence="4">Dipeptidyl aminopeptidase/acylaminoacyl peptidase</fullName>
    </submittedName>
</protein>
<feature type="signal peptide" evidence="2">
    <location>
        <begin position="1"/>
        <end position="30"/>
    </location>
</feature>
<reference evidence="4 5" key="1">
    <citation type="submission" date="2020-08" db="EMBL/GenBank/DDBJ databases">
        <title>Functional genomics of gut bacteria from endangered species of beetles.</title>
        <authorList>
            <person name="Carlos-Shanley C."/>
        </authorList>
    </citation>
    <scope>NUCLEOTIDE SEQUENCE [LARGE SCALE GENOMIC DNA]</scope>
    <source>
        <strain evidence="4 5">S00239</strain>
    </source>
</reference>
<comment type="caution">
    <text evidence="4">The sequence shown here is derived from an EMBL/GenBank/DDBJ whole genome shotgun (WGS) entry which is preliminary data.</text>
</comment>
<evidence type="ECO:0000259" key="3">
    <source>
        <dbReference type="Pfam" id="PF00326"/>
    </source>
</evidence>
<feature type="chain" id="PRO_5032979602" evidence="2">
    <location>
        <begin position="31"/>
        <end position="698"/>
    </location>
</feature>
<dbReference type="SUPFAM" id="SSF82171">
    <property type="entry name" value="DPP6 N-terminal domain-like"/>
    <property type="match status" value="1"/>
</dbReference>
<dbReference type="GO" id="GO:0006508">
    <property type="term" value="P:proteolysis"/>
    <property type="evidence" value="ECO:0007669"/>
    <property type="project" value="InterPro"/>
</dbReference>
<dbReference type="GO" id="GO:0004252">
    <property type="term" value="F:serine-type endopeptidase activity"/>
    <property type="evidence" value="ECO:0007669"/>
    <property type="project" value="TreeGrafter"/>
</dbReference>
<evidence type="ECO:0000256" key="1">
    <source>
        <dbReference type="ARBA" id="ARBA00022801"/>
    </source>
</evidence>
<evidence type="ECO:0000256" key="2">
    <source>
        <dbReference type="SAM" id="SignalP"/>
    </source>
</evidence>
<proteinExistence type="predicted"/>
<dbReference type="Proteomes" id="UP000562027">
    <property type="component" value="Unassembled WGS sequence"/>
</dbReference>
<dbReference type="PANTHER" id="PTHR42776">
    <property type="entry name" value="SERINE PEPTIDASE S9 FAMILY MEMBER"/>
    <property type="match status" value="1"/>
</dbReference>
<dbReference type="RefSeq" id="WP_184304387.1">
    <property type="nucleotide sequence ID" value="NZ_JACHLP010000012.1"/>
</dbReference>
<evidence type="ECO:0000313" key="5">
    <source>
        <dbReference type="Proteomes" id="UP000562027"/>
    </source>
</evidence>
<feature type="domain" description="Peptidase S9 prolyl oligopeptidase catalytic" evidence="3">
    <location>
        <begin position="464"/>
        <end position="679"/>
    </location>
</feature>
<dbReference type="InterPro" id="IPR011042">
    <property type="entry name" value="6-blade_b-propeller_TolB-like"/>
</dbReference>
<dbReference type="Gene3D" id="3.40.50.1820">
    <property type="entry name" value="alpha/beta hydrolase"/>
    <property type="match status" value="1"/>
</dbReference>
<keyword evidence="4" id="KW-0645">Protease</keyword>
<dbReference type="InterPro" id="IPR029058">
    <property type="entry name" value="AB_hydrolase_fold"/>
</dbReference>
<keyword evidence="5" id="KW-1185">Reference proteome</keyword>
<dbReference type="EMBL" id="JACHLP010000012">
    <property type="protein sequence ID" value="MBB4845969.1"/>
    <property type="molecule type" value="Genomic_DNA"/>
</dbReference>
<sequence>MTKKRWSRLAGNLAQTLFLSGLALAGAARAQQEQPTTAAAKSLLPVSAYVASPRFSQPSLSPDGQRLAVLAPMKGKRNLMVIDLKTRAGTALTGMSDFDVVSFRWVGSDRLVFSLGRLDAPTGPESGDGGGLFTVKRDGTGFRKLQPTIREQIGRGNFQLRFMEFLAVPPDSVDEILVASNFRSAKANDIYRVNLDTGQKNLLTFDQPGLVQKWILDQQGVPRVALVADKEDDPQEFPGARVMIRASMTDAWKQVARFEPGSRERWSVKAFAENNQDLIVAARRGSDTVGLYRYLVNEGKFGETVAAHPRYDLEDGLKIDPKTRKVVGLVFADERQQTAYFDESYARLQAGFEALFPGMVVSFQSTEGPRNLVMVSSDRSVPTFYIHDIEKKTLEEALRSSDEVEEKHLVQMRPFLLKTRDGLEIPSYYFLPAGYQAGQRLPTVLHVHGGPHVRADRWGALNSFGVMEAQLLASRGYAVILPNFRITPELGHKVYQAGFGELGRKMSDDHEDAVLWAIAQGFTDPQRVCISGASYGGYASLWATIRSADMFKCAVAGMVVSDLKLQLTSNATDFSGSKSGVAFWKRLIGVKDDNWQVAQEVSPALHAGRSKVPLMIYAGADDRRTPLEQTKAMVNALTAAGRPPEIVMIKPEEGHGYGKQENRVELYTTMLKFLDKHIGPASLSSGQTSGAAAAVAPQ</sequence>
<dbReference type="SUPFAM" id="SSF53474">
    <property type="entry name" value="alpha/beta-Hydrolases"/>
    <property type="match status" value="1"/>
</dbReference>
<name>A0A840LJ11_9BURK</name>
<dbReference type="PANTHER" id="PTHR42776:SF27">
    <property type="entry name" value="DIPEPTIDYL PEPTIDASE FAMILY MEMBER 6"/>
    <property type="match status" value="1"/>
</dbReference>
<dbReference type="Gene3D" id="2.120.10.30">
    <property type="entry name" value="TolB, C-terminal domain"/>
    <property type="match status" value="1"/>
</dbReference>
<dbReference type="Pfam" id="PF00326">
    <property type="entry name" value="Peptidase_S9"/>
    <property type="match status" value="1"/>
</dbReference>
<keyword evidence="2" id="KW-0732">Signal</keyword>
<accession>A0A840LJ11</accession>
<organism evidence="4 5">
    <name type="scientific">Roseateles oligotrophus</name>
    <dbReference type="NCBI Taxonomy" id="1769250"/>
    <lineage>
        <taxon>Bacteria</taxon>
        <taxon>Pseudomonadati</taxon>
        <taxon>Pseudomonadota</taxon>
        <taxon>Betaproteobacteria</taxon>
        <taxon>Burkholderiales</taxon>
        <taxon>Sphaerotilaceae</taxon>
        <taxon>Roseateles</taxon>
    </lineage>
</organism>
<dbReference type="GO" id="GO:0004177">
    <property type="term" value="F:aminopeptidase activity"/>
    <property type="evidence" value="ECO:0007669"/>
    <property type="project" value="UniProtKB-KW"/>
</dbReference>
<dbReference type="AlphaFoldDB" id="A0A840LJ11"/>
<evidence type="ECO:0000313" key="4">
    <source>
        <dbReference type="EMBL" id="MBB4845969.1"/>
    </source>
</evidence>
<keyword evidence="1" id="KW-0378">Hydrolase</keyword>
<keyword evidence="4" id="KW-0031">Aminopeptidase</keyword>
<gene>
    <name evidence="4" type="ORF">HNP55_004523</name>
</gene>